<name>A0A7S1W0A7_NEODS</name>
<sequence length="118" mass="13346">MKATEAHVSKIEQPTKDVFMECMAPNCAKGSSLVHRVACAPALGCKASRRSPSSTRKLRDRRVNLPCHDQVRRAAREDDARDREVIDAATVRRRRTTDPARVWRRVFLEAKARNSPPP</sequence>
<reference evidence="1" key="1">
    <citation type="submission" date="2021-01" db="EMBL/GenBank/DDBJ databases">
        <authorList>
            <person name="Corre E."/>
            <person name="Pelletier E."/>
            <person name="Niang G."/>
            <person name="Scheremetjew M."/>
            <person name="Finn R."/>
            <person name="Kale V."/>
            <person name="Holt S."/>
            <person name="Cochrane G."/>
            <person name="Meng A."/>
            <person name="Brown T."/>
            <person name="Cohen L."/>
        </authorList>
    </citation>
    <scope>NUCLEOTIDE SEQUENCE</scope>
    <source>
        <strain evidence="1">CCAP 1951/1</strain>
    </source>
</reference>
<accession>A0A7S1W0A7</accession>
<proteinExistence type="predicted"/>
<dbReference type="AlphaFoldDB" id="A0A7S1W0A7"/>
<organism evidence="1">
    <name type="scientific">Neobodo designis</name>
    <name type="common">Flagellated protozoan</name>
    <name type="synonym">Bodo designis</name>
    <dbReference type="NCBI Taxonomy" id="312471"/>
    <lineage>
        <taxon>Eukaryota</taxon>
        <taxon>Discoba</taxon>
        <taxon>Euglenozoa</taxon>
        <taxon>Kinetoplastea</taxon>
        <taxon>Metakinetoplastina</taxon>
        <taxon>Neobodonida</taxon>
        <taxon>Neobodo</taxon>
    </lineage>
</organism>
<evidence type="ECO:0000313" key="1">
    <source>
        <dbReference type="EMBL" id="CAD9141872.1"/>
    </source>
</evidence>
<gene>
    <name evidence="1" type="ORF">NDES1114_LOCUS28118</name>
</gene>
<dbReference type="EMBL" id="HBGF01041979">
    <property type="protein sequence ID" value="CAD9141872.1"/>
    <property type="molecule type" value="Transcribed_RNA"/>
</dbReference>
<protein>
    <submittedName>
        <fullName evidence="1">Uncharacterized protein</fullName>
    </submittedName>
</protein>